<dbReference type="Pfam" id="PF23539">
    <property type="entry name" value="DUF7134"/>
    <property type="match status" value="1"/>
</dbReference>
<evidence type="ECO:0000256" key="9">
    <source>
        <dbReference type="SAM" id="Coils"/>
    </source>
</evidence>
<dbReference type="SMART" id="SM00387">
    <property type="entry name" value="HATPase_c"/>
    <property type="match status" value="1"/>
</dbReference>
<comment type="caution">
    <text evidence="12">The sequence shown here is derived from an EMBL/GenBank/DDBJ whole genome shotgun (WGS) entry which is preliminary data.</text>
</comment>
<keyword evidence="3" id="KW-0597">Phosphoprotein</keyword>
<evidence type="ECO:0000259" key="11">
    <source>
        <dbReference type="PROSITE" id="PS50109"/>
    </source>
</evidence>
<dbReference type="Pfam" id="PF07730">
    <property type="entry name" value="HisKA_3"/>
    <property type="match status" value="1"/>
</dbReference>
<dbReference type="PROSITE" id="PS51257">
    <property type="entry name" value="PROKAR_LIPOPROTEIN"/>
    <property type="match status" value="1"/>
</dbReference>
<evidence type="ECO:0000256" key="8">
    <source>
        <dbReference type="ARBA" id="ARBA00023012"/>
    </source>
</evidence>
<dbReference type="EMBL" id="JBHMQV010000009">
    <property type="protein sequence ID" value="MFC0843934.1"/>
    <property type="molecule type" value="Genomic_DNA"/>
</dbReference>
<keyword evidence="13" id="KW-1185">Reference proteome</keyword>
<evidence type="ECO:0000313" key="12">
    <source>
        <dbReference type="EMBL" id="MFC0843934.1"/>
    </source>
</evidence>
<keyword evidence="4" id="KW-0808">Transferase</keyword>
<keyword evidence="10" id="KW-0472">Membrane</keyword>
<sequence>MRTKITTPGRSWPLRRRRQMFDIALAAAIAASACVTGHEYHPAGWATFDGRAYLLSCLVALPVVWRRAAPMPALAATCAAYSLYLALGYQPTVNWWAPMIALVSLTARRSLRMAAVGAVLTCGAVLHSGLAGHLSLVMAAGQALLISLVAVFLGRTQRLLTERNRELRRLTEQLKREQQERARRAVVDERMRIARELHDVVAHHMSVITVQAGLAGYVFTSEPDTARAALDNIAGAGREALADLRRLLSVLRVDVDEDDIPDPEETTASALGRLDDLAARVRATGVDVAIRTEGEPTSLPPGLEMCAFRVVQEALTNVVKHAGGTRAEVTVTYLPDTLLITVRDDGGTADPVASPHGSGQGLIGMRERAKAYGGTLVAGARREGGFEVRLTLPTDAARHVTGTA</sequence>
<keyword evidence="9" id="KW-0175">Coiled coil</keyword>
<dbReference type="Gene3D" id="1.20.5.1930">
    <property type="match status" value="1"/>
</dbReference>
<proteinExistence type="predicted"/>
<dbReference type="InterPro" id="IPR036890">
    <property type="entry name" value="HATPase_C_sf"/>
</dbReference>
<keyword evidence="10" id="KW-0812">Transmembrane</keyword>
<feature type="coiled-coil region" evidence="9">
    <location>
        <begin position="153"/>
        <end position="180"/>
    </location>
</feature>
<protein>
    <recommendedName>
        <fullName evidence="2">histidine kinase</fullName>
        <ecNumber evidence="2">2.7.13.3</ecNumber>
    </recommendedName>
</protein>
<keyword evidence="5" id="KW-0547">Nucleotide-binding</keyword>
<name>A0ABV6TFK7_9ACTN</name>
<evidence type="ECO:0000256" key="2">
    <source>
        <dbReference type="ARBA" id="ARBA00012438"/>
    </source>
</evidence>
<dbReference type="SUPFAM" id="SSF55874">
    <property type="entry name" value="ATPase domain of HSP90 chaperone/DNA topoisomerase II/histidine kinase"/>
    <property type="match status" value="1"/>
</dbReference>
<evidence type="ECO:0000256" key="10">
    <source>
        <dbReference type="SAM" id="Phobius"/>
    </source>
</evidence>
<dbReference type="GO" id="GO:0016301">
    <property type="term" value="F:kinase activity"/>
    <property type="evidence" value="ECO:0007669"/>
    <property type="project" value="UniProtKB-KW"/>
</dbReference>
<dbReference type="Pfam" id="PF02518">
    <property type="entry name" value="HATPase_c"/>
    <property type="match status" value="1"/>
</dbReference>
<dbReference type="RefSeq" id="WP_394317794.1">
    <property type="nucleotide sequence ID" value="NZ_JBHMQV010000009.1"/>
</dbReference>
<keyword evidence="7" id="KW-0067">ATP-binding</keyword>
<reference evidence="12 13" key="1">
    <citation type="submission" date="2024-09" db="EMBL/GenBank/DDBJ databases">
        <authorList>
            <person name="Sun Q."/>
            <person name="Mori K."/>
        </authorList>
    </citation>
    <scope>NUCLEOTIDE SEQUENCE [LARGE SCALE GENOMIC DNA]</scope>
    <source>
        <strain evidence="12 13">JCM 4557</strain>
    </source>
</reference>
<feature type="domain" description="Histidine kinase" evidence="11">
    <location>
        <begin position="309"/>
        <end position="396"/>
    </location>
</feature>
<dbReference type="InterPro" id="IPR005467">
    <property type="entry name" value="His_kinase_dom"/>
</dbReference>
<gene>
    <name evidence="12" type="ORF">ACFH04_09435</name>
</gene>
<dbReference type="EC" id="2.7.13.3" evidence="2"/>
<evidence type="ECO:0000256" key="6">
    <source>
        <dbReference type="ARBA" id="ARBA00022777"/>
    </source>
</evidence>
<dbReference type="InterPro" id="IPR055558">
    <property type="entry name" value="DUF7134"/>
</dbReference>
<dbReference type="InterPro" id="IPR003594">
    <property type="entry name" value="HATPase_dom"/>
</dbReference>
<keyword evidence="10" id="KW-1133">Transmembrane helix</keyword>
<dbReference type="InterPro" id="IPR011712">
    <property type="entry name" value="Sig_transdc_His_kin_sub3_dim/P"/>
</dbReference>
<keyword evidence="6 12" id="KW-0418">Kinase</keyword>
<dbReference type="Proteomes" id="UP001589887">
    <property type="component" value="Unassembled WGS sequence"/>
</dbReference>
<accession>A0ABV6TFK7</accession>
<evidence type="ECO:0000256" key="5">
    <source>
        <dbReference type="ARBA" id="ARBA00022741"/>
    </source>
</evidence>
<evidence type="ECO:0000313" key="13">
    <source>
        <dbReference type="Proteomes" id="UP001589887"/>
    </source>
</evidence>
<evidence type="ECO:0000256" key="1">
    <source>
        <dbReference type="ARBA" id="ARBA00000085"/>
    </source>
</evidence>
<dbReference type="InterPro" id="IPR050482">
    <property type="entry name" value="Sensor_HK_TwoCompSys"/>
</dbReference>
<evidence type="ECO:0000256" key="3">
    <source>
        <dbReference type="ARBA" id="ARBA00022553"/>
    </source>
</evidence>
<comment type="catalytic activity">
    <reaction evidence="1">
        <text>ATP + protein L-histidine = ADP + protein N-phospho-L-histidine.</text>
        <dbReference type="EC" id="2.7.13.3"/>
    </reaction>
</comment>
<feature type="transmembrane region" description="Helical" evidence="10">
    <location>
        <begin position="71"/>
        <end position="89"/>
    </location>
</feature>
<keyword evidence="8" id="KW-0902">Two-component regulatory system</keyword>
<evidence type="ECO:0000256" key="7">
    <source>
        <dbReference type="ARBA" id="ARBA00022840"/>
    </source>
</evidence>
<dbReference type="PANTHER" id="PTHR24421:SF10">
    <property type="entry name" value="NITRATE_NITRITE SENSOR PROTEIN NARQ"/>
    <property type="match status" value="1"/>
</dbReference>
<evidence type="ECO:0000256" key="4">
    <source>
        <dbReference type="ARBA" id="ARBA00022679"/>
    </source>
</evidence>
<dbReference type="CDD" id="cd16917">
    <property type="entry name" value="HATPase_UhpB-NarQ-NarX-like"/>
    <property type="match status" value="1"/>
</dbReference>
<dbReference type="PANTHER" id="PTHR24421">
    <property type="entry name" value="NITRATE/NITRITE SENSOR PROTEIN NARX-RELATED"/>
    <property type="match status" value="1"/>
</dbReference>
<feature type="transmembrane region" description="Helical" evidence="10">
    <location>
        <begin position="136"/>
        <end position="154"/>
    </location>
</feature>
<organism evidence="12 13">
    <name type="scientific">Streptomyces noboritoensis</name>
    <dbReference type="NCBI Taxonomy" id="67337"/>
    <lineage>
        <taxon>Bacteria</taxon>
        <taxon>Bacillati</taxon>
        <taxon>Actinomycetota</taxon>
        <taxon>Actinomycetes</taxon>
        <taxon>Kitasatosporales</taxon>
        <taxon>Streptomycetaceae</taxon>
        <taxon>Streptomyces</taxon>
    </lineage>
</organism>
<dbReference type="PROSITE" id="PS50109">
    <property type="entry name" value="HIS_KIN"/>
    <property type="match status" value="1"/>
</dbReference>
<dbReference type="Gene3D" id="3.30.565.10">
    <property type="entry name" value="Histidine kinase-like ATPase, C-terminal domain"/>
    <property type="match status" value="1"/>
</dbReference>